<reference evidence="1" key="2">
    <citation type="submission" date="2020-05" db="UniProtKB">
        <authorList>
            <consortium name="EnsemblMetazoa"/>
        </authorList>
    </citation>
    <scope>IDENTIFICATION</scope>
    <source>
        <strain evidence="1">FAR1</strain>
    </source>
</reference>
<dbReference type="InterPro" id="IPR009961">
    <property type="entry name" value="DUF1487"/>
</dbReference>
<dbReference type="AlphaFoldDB" id="A0A182QHL4"/>
<keyword evidence="2" id="KW-1185">Reference proteome</keyword>
<dbReference type="EnsemblMetazoa" id="AFAF010333-RA">
    <property type="protein sequence ID" value="AFAF010333-PA"/>
    <property type="gene ID" value="AFAF010333"/>
</dbReference>
<dbReference type="GO" id="GO:0016620">
    <property type="term" value="F:oxidoreductase activity, acting on the aldehyde or oxo group of donors, NAD or NADP as acceptor"/>
    <property type="evidence" value="ECO:0007669"/>
    <property type="project" value="InterPro"/>
</dbReference>
<dbReference type="VEuPathDB" id="VectorBase:AFAF010333"/>
<dbReference type="PANTHER" id="PTHR21644:SF0">
    <property type="entry name" value="AT02555P-RELATED"/>
    <property type="match status" value="1"/>
</dbReference>
<dbReference type="InterPro" id="IPR016161">
    <property type="entry name" value="Ald_DH/histidinol_DH"/>
</dbReference>
<dbReference type="Gene3D" id="3.40.309.10">
    <property type="entry name" value="Aldehyde Dehydrogenase, Chain A, domain 2"/>
    <property type="match status" value="1"/>
</dbReference>
<dbReference type="STRING" id="69004.A0A182QHL4"/>
<proteinExistence type="predicted"/>
<accession>A0A182QHL4</accession>
<sequence length="457" mass="50755">MSATIGSNSASQLDCHCYTVGSGEETFLNYVTKNKAALIDAVQLLPKEEATHEIELALNFMQHYMHLEDDGLIDKPESKHRVLIDRRKSVFEILLDLHAAMRATCVGFKLYFYGENPITSEFIEQLLRFSSFSSQDGDQLALSAEIPLHLAYCTMIVFDSCDLESASDRLALAWSTNDAPWAIRNVLVQENVKDEFVQLVKGKLKPFNEGQKVFFKNALPQALQEVKRLGATPIQNGTDESEVKPTLAVVPGVQYLLAANSTALRPSPVVAVSVFRTAKEAVALANSNNGGSVSLWTEELSLTFEVAYGLQSQTVWVNSYAEFNPECPYTFRKQDFCYGSDYAVCEKKVKTVFAPTAATPTNSTERNRAAVKSLGTYVADTRSYRGSTVQVKKGIHYETLCSPADVDAYGEGHRLAIADNFWDTYVSLDVMDRRLLLDTVHNQRKVICIPFGVTFAN</sequence>
<organism evidence="1 2">
    <name type="scientific">Anopheles farauti</name>
    <dbReference type="NCBI Taxonomy" id="69004"/>
    <lineage>
        <taxon>Eukaryota</taxon>
        <taxon>Metazoa</taxon>
        <taxon>Ecdysozoa</taxon>
        <taxon>Arthropoda</taxon>
        <taxon>Hexapoda</taxon>
        <taxon>Insecta</taxon>
        <taxon>Pterygota</taxon>
        <taxon>Neoptera</taxon>
        <taxon>Endopterygota</taxon>
        <taxon>Diptera</taxon>
        <taxon>Nematocera</taxon>
        <taxon>Culicoidea</taxon>
        <taxon>Culicidae</taxon>
        <taxon>Anophelinae</taxon>
        <taxon>Anopheles</taxon>
    </lineage>
</organism>
<dbReference type="Proteomes" id="UP000075886">
    <property type="component" value="Unassembled WGS sequence"/>
</dbReference>
<dbReference type="SUPFAM" id="SSF53720">
    <property type="entry name" value="ALDH-like"/>
    <property type="match status" value="1"/>
</dbReference>
<dbReference type="PANTHER" id="PTHR21644">
    <property type="entry name" value="AT02555P-RELATED"/>
    <property type="match status" value="1"/>
</dbReference>
<dbReference type="EMBL" id="AXCN02000143">
    <property type="status" value="NOT_ANNOTATED_CDS"/>
    <property type="molecule type" value="Genomic_DNA"/>
</dbReference>
<dbReference type="InterPro" id="IPR016163">
    <property type="entry name" value="Ald_DH_C"/>
</dbReference>
<evidence type="ECO:0008006" key="3">
    <source>
        <dbReference type="Google" id="ProtNLM"/>
    </source>
</evidence>
<reference evidence="2" key="1">
    <citation type="submission" date="2014-01" db="EMBL/GenBank/DDBJ databases">
        <title>The Genome Sequence of Anopheles farauti FAR1 (V2).</title>
        <authorList>
            <consortium name="The Broad Institute Genomics Platform"/>
            <person name="Neafsey D.E."/>
            <person name="Besansky N."/>
            <person name="Howell P."/>
            <person name="Walton C."/>
            <person name="Young S.K."/>
            <person name="Zeng Q."/>
            <person name="Gargeya S."/>
            <person name="Fitzgerald M."/>
            <person name="Haas B."/>
            <person name="Abouelleil A."/>
            <person name="Allen A.W."/>
            <person name="Alvarado L."/>
            <person name="Arachchi H.M."/>
            <person name="Berlin A.M."/>
            <person name="Chapman S.B."/>
            <person name="Gainer-Dewar J."/>
            <person name="Goldberg J."/>
            <person name="Griggs A."/>
            <person name="Gujja S."/>
            <person name="Hansen M."/>
            <person name="Howarth C."/>
            <person name="Imamovic A."/>
            <person name="Ireland A."/>
            <person name="Larimer J."/>
            <person name="McCowan C."/>
            <person name="Murphy C."/>
            <person name="Pearson M."/>
            <person name="Poon T.W."/>
            <person name="Priest M."/>
            <person name="Roberts A."/>
            <person name="Saif S."/>
            <person name="Shea T."/>
            <person name="Sisk P."/>
            <person name="Sykes S."/>
            <person name="Wortman J."/>
            <person name="Nusbaum C."/>
            <person name="Birren B."/>
        </authorList>
    </citation>
    <scope>NUCLEOTIDE SEQUENCE [LARGE SCALE GENOMIC DNA]</scope>
    <source>
        <strain evidence="2">FAR1</strain>
    </source>
</reference>
<protein>
    <recommendedName>
        <fullName evidence="3">Aldehyde dehydrogenase domain-containing protein</fullName>
    </recommendedName>
</protein>
<evidence type="ECO:0000313" key="1">
    <source>
        <dbReference type="EnsemblMetazoa" id="AFAF010333-PA"/>
    </source>
</evidence>
<evidence type="ECO:0000313" key="2">
    <source>
        <dbReference type="Proteomes" id="UP000075886"/>
    </source>
</evidence>
<dbReference type="Pfam" id="PF07368">
    <property type="entry name" value="DUF1487"/>
    <property type="match status" value="1"/>
</dbReference>
<name>A0A182QHL4_9DIPT</name>